<dbReference type="SUPFAM" id="SSF56300">
    <property type="entry name" value="Metallo-dependent phosphatases"/>
    <property type="match status" value="1"/>
</dbReference>
<dbReference type="InterPro" id="IPR004843">
    <property type="entry name" value="Calcineurin-like_PHP"/>
</dbReference>
<dbReference type="PANTHER" id="PTHR12905">
    <property type="entry name" value="METALLOPHOSPHOESTERASE"/>
    <property type="match status" value="1"/>
</dbReference>
<evidence type="ECO:0000259" key="1">
    <source>
        <dbReference type="Pfam" id="PF00149"/>
    </source>
</evidence>
<protein>
    <submittedName>
        <fullName evidence="2">Metallo-dependent phosphatase</fullName>
    </submittedName>
</protein>
<accession>A0A6G1GNE1</accession>
<dbReference type="Proteomes" id="UP000800041">
    <property type="component" value="Unassembled WGS sequence"/>
</dbReference>
<dbReference type="Pfam" id="PF00149">
    <property type="entry name" value="Metallophos"/>
    <property type="match status" value="1"/>
</dbReference>
<dbReference type="InterPro" id="IPR051693">
    <property type="entry name" value="UPF0046_metallophosphoest"/>
</dbReference>
<dbReference type="GO" id="GO:0016787">
    <property type="term" value="F:hydrolase activity"/>
    <property type="evidence" value="ECO:0007669"/>
    <property type="project" value="InterPro"/>
</dbReference>
<dbReference type="OrthoDB" id="630188at2759"/>
<reference evidence="2" key="1">
    <citation type="journal article" date="2020" name="Stud. Mycol.">
        <title>101 Dothideomycetes genomes: a test case for predicting lifestyles and emergence of pathogens.</title>
        <authorList>
            <person name="Haridas S."/>
            <person name="Albert R."/>
            <person name="Binder M."/>
            <person name="Bloem J."/>
            <person name="Labutti K."/>
            <person name="Salamov A."/>
            <person name="Andreopoulos B."/>
            <person name="Baker S."/>
            <person name="Barry K."/>
            <person name="Bills G."/>
            <person name="Bluhm B."/>
            <person name="Cannon C."/>
            <person name="Castanera R."/>
            <person name="Culley D."/>
            <person name="Daum C."/>
            <person name="Ezra D."/>
            <person name="Gonzalez J."/>
            <person name="Henrissat B."/>
            <person name="Kuo A."/>
            <person name="Liang C."/>
            <person name="Lipzen A."/>
            <person name="Lutzoni F."/>
            <person name="Magnuson J."/>
            <person name="Mondo S."/>
            <person name="Nolan M."/>
            <person name="Ohm R."/>
            <person name="Pangilinan J."/>
            <person name="Park H.-J."/>
            <person name="Ramirez L."/>
            <person name="Alfaro M."/>
            <person name="Sun H."/>
            <person name="Tritt A."/>
            <person name="Yoshinaga Y."/>
            <person name="Zwiers L.-H."/>
            <person name="Turgeon B."/>
            <person name="Goodwin S."/>
            <person name="Spatafora J."/>
            <person name="Crous P."/>
            <person name="Grigoriev I."/>
        </authorList>
    </citation>
    <scope>NUCLEOTIDE SEQUENCE</scope>
    <source>
        <strain evidence="2">CBS 113979</strain>
    </source>
</reference>
<feature type="domain" description="Calcineurin-like phosphoesterase" evidence="1">
    <location>
        <begin position="55"/>
        <end position="235"/>
    </location>
</feature>
<dbReference type="Gene3D" id="3.60.21.10">
    <property type="match status" value="1"/>
</dbReference>
<dbReference type="EMBL" id="ML977186">
    <property type="protein sequence ID" value="KAF1982277.1"/>
    <property type="molecule type" value="Genomic_DNA"/>
</dbReference>
<evidence type="ECO:0000313" key="3">
    <source>
        <dbReference type="Proteomes" id="UP000800041"/>
    </source>
</evidence>
<name>A0A6G1GNE1_9PEZI</name>
<dbReference type="CDD" id="cd07379">
    <property type="entry name" value="MPP_239FB"/>
    <property type="match status" value="1"/>
</dbReference>
<organism evidence="2 3">
    <name type="scientific">Aulographum hederae CBS 113979</name>
    <dbReference type="NCBI Taxonomy" id="1176131"/>
    <lineage>
        <taxon>Eukaryota</taxon>
        <taxon>Fungi</taxon>
        <taxon>Dikarya</taxon>
        <taxon>Ascomycota</taxon>
        <taxon>Pezizomycotina</taxon>
        <taxon>Dothideomycetes</taxon>
        <taxon>Pleosporomycetidae</taxon>
        <taxon>Aulographales</taxon>
        <taxon>Aulographaceae</taxon>
    </lineage>
</organism>
<gene>
    <name evidence="2" type="ORF">K402DRAFT_340728</name>
</gene>
<dbReference type="InterPro" id="IPR029052">
    <property type="entry name" value="Metallo-depent_PP-like"/>
</dbReference>
<proteinExistence type="predicted"/>
<sequence>MWWPLSLLSPPSSPFDPPSLPSLLLTSPLHLLSTLLHTTISHLRCAPVPFSPSIRIICISDTHTHTYPLPAGDLLIHAGDLTNAGTVAEIQAQIDWLDGLPHKRKIAIAGNHDTFLDPRSRATLAAEDVKGGLDWKSVVYLQHNTATLTFPKHNNRKVNVYGAPQIPQCGGSEFAFQYERGLDAWTDTVPRNTDVLVTHTPPKYHRDLQAGLGCEWLLKEVWKVKPLLHVCAHCHVGAGREYLYWDQAQIIYETLRAKPARGLLREMFDLRGWWRLLWMVLYDLSGVLWDRVWGGEQERTALVNAALMYNNSGKLGNKVQVVDI</sequence>
<evidence type="ECO:0000313" key="2">
    <source>
        <dbReference type="EMBL" id="KAF1982277.1"/>
    </source>
</evidence>
<dbReference type="AlphaFoldDB" id="A0A6G1GNE1"/>
<dbReference type="PANTHER" id="PTHR12905:SF18">
    <property type="entry name" value="ESTER HYDROLASE, PUTATIVE (AFU_ORTHOLOGUE AFUA_4G03130)-RELATED"/>
    <property type="match status" value="1"/>
</dbReference>
<keyword evidence="3" id="KW-1185">Reference proteome</keyword>